<gene>
    <name evidence="1" type="ORF">AVDCRST_MAG84-2093</name>
</gene>
<proteinExistence type="predicted"/>
<reference evidence="1" key="1">
    <citation type="submission" date="2020-02" db="EMBL/GenBank/DDBJ databases">
        <authorList>
            <person name="Meier V. D."/>
        </authorList>
    </citation>
    <scope>NUCLEOTIDE SEQUENCE</scope>
    <source>
        <strain evidence="1">AVDCRST_MAG84</strain>
    </source>
</reference>
<protein>
    <submittedName>
        <fullName evidence="1">Uncharacterized protein</fullName>
    </submittedName>
</protein>
<sequence length="45" mass="4944">MYTHPPSKKPGFFPNLCTVTKSVAKTRFLATRGSKTKLNSSMNGI</sequence>
<dbReference type="EMBL" id="CADCTZ010000350">
    <property type="protein sequence ID" value="CAA9335357.1"/>
    <property type="molecule type" value="Genomic_DNA"/>
</dbReference>
<name>A0A6J4LN43_9CYAN</name>
<dbReference type="AlphaFoldDB" id="A0A6J4LN43"/>
<organism evidence="1">
    <name type="scientific">uncultured Microcoleus sp</name>
    <dbReference type="NCBI Taxonomy" id="259945"/>
    <lineage>
        <taxon>Bacteria</taxon>
        <taxon>Bacillati</taxon>
        <taxon>Cyanobacteriota</taxon>
        <taxon>Cyanophyceae</taxon>
        <taxon>Oscillatoriophycideae</taxon>
        <taxon>Oscillatoriales</taxon>
        <taxon>Microcoleaceae</taxon>
        <taxon>Microcoleus</taxon>
        <taxon>environmental samples</taxon>
    </lineage>
</organism>
<accession>A0A6J4LN43</accession>
<evidence type="ECO:0000313" key="1">
    <source>
        <dbReference type="EMBL" id="CAA9335357.1"/>
    </source>
</evidence>